<dbReference type="Pfam" id="PF01493">
    <property type="entry name" value="GXGXG"/>
    <property type="match status" value="1"/>
</dbReference>
<dbReference type="GO" id="GO:0016491">
    <property type="term" value="F:oxidoreductase activity"/>
    <property type="evidence" value="ECO:0007669"/>
    <property type="project" value="InterPro"/>
</dbReference>
<gene>
    <name evidence="2" type="ORF">BN1723_019592</name>
</gene>
<accession>A0A0G4NF87</accession>
<reference evidence="3" key="1">
    <citation type="submission" date="2015-05" db="EMBL/GenBank/DDBJ databases">
        <authorList>
            <person name="Fogelqvist Johan"/>
        </authorList>
    </citation>
    <scope>NUCLEOTIDE SEQUENCE [LARGE SCALE GENOMIC DNA]</scope>
</reference>
<dbReference type="Gene3D" id="2.160.20.60">
    <property type="entry name" value="Glutamate synthase, alpha subunit, C-terminal domain"/>
    <property type="match status" value="1"/>
</dbReference>
<feature type="non-terminal residue" evidence="2">
    <location>
        <position position="166"/>
    </location>
</feature>
<name>A0A0G4NF87_VERLO</name>
<evidence type="ECO:0000313" key="2">
    <source>
        <dbReference type="EMBL" id="CRK44965.1"/>
    </source>
</evidence>
<dbReference type="InterPro" id="IPR002489">
    <property type="entry name" value="Glu_synth_asu_C"/>
</dbReference>
<dbReference type="Proteomes" id="UP000045706">
    <property type="component" value="Unassembled WGS sequence"/>
</dbReference>
<organism evidence="2 3">
    <name type="scientific">Verticillium longisporum</name>
    <name type="common">Verticillium dahliae var. longisporum</name>
    <dbReference type="NCBI Taxonomy" id="100787"/>
    <lineage>
        <taxon>Eukaryota</taxon>
        <taxon>Fungi</taxon>
        <taxon>Dikarya</taxon>
        <taxon>Ascomycota</taxon>
        <taxon>Pezizomycotina</taxon>
        <taxon>Sordariomycetes</taxon>
        <taxon>Hypocreomycetidae</taxon>
        <taxon>Glomerellales</taxon>
        <taxon>Plectosphaerellaceae</taxon>
        <taxon>Verticillium</taxon>
    </lineage>
</organism>
<dbReference type="SUPFAM" id="SSF69336">
    <property type="entry name" value="Alpha subunit of glutamate synthase, C-terminal domain"/>
    <property type="match status" value="1"/>
</dbReference>
<evidence type="ECO:0000259" key="1">
    <source>
        <dbReference type="Pfam" id="PF01493"/>
    </source>
</evidence>
<feature type="non-terminal residue" evidence="2">
    <location>
        <position position="1"/>
    </location>
</feature>
<dbReference type="EMBL" id="CVQI01034419">
    <property type="protein sequence ID" value="CRK44965.1"/>
    <property type="molecule type" value="Genomic_DNA"/>
</dbReference>
<dbReference type="InterPro" id="IPR051394">
    <property type="entry name" value="Glutamate_Synthase"/>
</dbReference>
<feature type="domain" description="Glutamate synthase alpha subunit C-terminal" evidence="1">
    <location>
        <begin position="1"/>
        <end position="128"/>
    </location>
</feature>
<dbReference type="AlphaFoldDB" id="A0A0G4NF87"/>
<proteinExistence type="predicted"/>
<dbReference type="PANTHER" id="PTHR43100">
    <property type="entry name" value="GLUTAMATE SYNTHASE [NADPH] SMALL CHAIN"/>
    <property type="match status" value="1"/>
</dbReference>
<protein>
    <recommendedName>
        <fullName evidence="1">Glutamate synthase alpha subunit C-terminal domain-containing protein</fullName>
    </recommendedName>
</protein>
<dbReference type="PANTHER" id="PTHR43100:SF1">
    <property type="entry name" value="GLUTAMATE SYNTHASE [NADPH] SMALL CHAIN"/>
    <property type="match status" value="1"/>
</dbReference>
<dbReference type="InterPro" id="IPR036485">
    <property type="entry name" value="Glu_synth_asu_C_sf"/>
</dbReference>
<evidence type="ECO:0000313" key="3">
    <source>
        <dbReference type="Proteomes" id="UP000045706"/>
    </source>
</evidence>
<sequence length="166" mass="17841">NDYVGKGLSGGRLIVYPPRNAVFKAEENIIIGNTCLYGATSGSCFFRGVAAERFAVRNSGATAVVEGVGDHGCEYMTGGRVIILGSTGRNFAAGMSGGIAYVLDINNDFHSKLNMEMVEAGPVEEPTEIAYLRGLIEDHHHYTGSELAARILVDFNRALPRFVKVL</sequence>